<keyword evidence="2" id="KW-1133">Transmembrane helix</keyword>
<feature type="region of interest" description="Disordered" evidence="1">
    <location>
        <begin position="1"/>
        <end position="22"/>
    </location>
</feature>
<keyword evidence="2" id="KW-0812">Transmembrane</keyword>
<proteinExistence type="predicted"/>
<name>A0A2T3HK01_9SPHI</name>
<comment type="caution">
    <text evidence="3">The sequence shown here is derived from an EMBL/GenBank/DDBJ whole genome shotgun (WGS) entry which is preliminary data.</text>
</comment>
<keyword evidence="4" id="KW-1185">Reference proteome</keyword>
<dbReference type="RefSeq" id="WP_107215049.1">
    <property type="nucleotide sequence ID" value="NZ_KZ686269.1"/>
</dbReference>
<evidence type="ECO:0000256" key="1">
    <source>
        <dbReference type="SAM" id="MobiDB-lite"/>
    </source>
</evidence>
<dbReference type="EMBL" id="PYLS01000005">
    <property type="protein sequence ID" value="PST82788.1"/>
    <property type="molecule type" value="Genomic_DNA"/>
</dbReference>
<evidence type="ECO:0000256" key="2">
    <source>
        <dbReference type="SAM" id="Phobius"/>
    </source>
</evidence>
<organism evidence="3 4">
    <name type="scientific">Pedobacter yulinensis</name>
    <dbReference type="NCBI Taxonomy" id="2126353"/>
    <lineage>
        <taxon>Bacteria</taxon>
        <taxon>Pseudomonadati</taxon>
        <taxon>Bacteroidota</taxon>
        <taxon>Sphingobacteriia</taxon>
        <taxon>Sphingobacteriales</taxon>
        <taxon>Sphingobacteriaceae</taxon>
        <taxon>Pedobacter</taxon>
    </lineage>
</organism>
<sequence length="165" mass="19025">MQEENNSYKLIPGWGVDANPDDRPNYPMKKWTGDDHKRINWQRPALQQSSVEVLHSNERPSKSAVYGTTVPPTGLSGQIRRYAFRHSEDKYAHWLPLLLADRVNMVEGVIEDISSGHFPNYFKERGFTADWKYNRGAVIQKVVGAACVLLVWYAMSKTKKKKRFI</sequence>
<dbReference type="AlphaFoldDB" id="A0A2T3HK01"/>
<gene>
    <name evidence="3" type="ORF">C7T94_09085</name>
</gene>
<feature type="transmembrane region" description="Helical" evidence="2">
    <location>
        <begin position="137"/>
        <end position="155"/>
    </location>
</feature>
<keyword evidence="2" id="KW-0472">Membrane</keyword>
<dbReference type="OrthoDB" id="6021991at2"/>
<protein>
    <submittedName>
        <fullName evidence="3">Uncharacterized protein</fullName>
    </submittedName>
</protein>
<reference evidence="3 4" key="1">
    <citation type="submission" date="2018-03" db="EMBL/GenBank/DDBJ databases">
        <authorList>
            <person name="Keele B.F."/>
        </authorList>
    </citation>
    <scope>NUCLEOTIDE SEQUENCE [LARGE SCALE GENOMIC DNA]</scope>
    <source>
        <strain evidence="3 4">YL28-9</strain>
    </source>
</reference>
<evidence type="ECO:0000313" key="3">
    <source>
        <dbReference type="EMBL" id="PST82788.1"/>
    </source>
</evidence>
<dbReference type="Proteomes" id="UP000240912">
    <property type="component" value="Unassembled WGS sequence"/>
</dbReference>
<accession>A0A2T3HK01</accession>
<evidence type="ECO:0000313" key="4">
    <source>
        <dbReference type="Proteomes" id="UP000240912"/>
    </source>
</evidence>